<keyword evidence="7 8" id="KW-0472">Membrane</keyword>
<evidence type="ECO:0000259" key="9">
    <source>
        <dbReference type="Pfam" id="PF01699"/>
    </source>
</evidence>
<dbReference type="Proteomes" id="UP000677054">
    <property type="component" value="Unassembled WGS sequence"/>
</dbReference>
<keyword evidence="4" id="KW-0406">Ion transport</keyword>
<evidence type="ECO:0000313" key="11">
    <source>
        <dbReference type="Proteomes" id="UP000677054"/>
    </source>
</evidence>
<feature type="transmembrane region" description="Helical" evidence="8">
    <location>
        <begin position="405"/>
        <end position="427"/>
    </location>
</feature>
<dbReference type="PANTHER" id="PTHR10846">
    <property type="entry name" value="SODIUM/POTASSIUM/CALCIUM EXCHANGER"/>
    <property type="match status" value="1"/>
</dbReference>
<comment type="subcellular location">
    <subcellularLocation>
        <location evidence="1">Membrane</location>
        <topology evidence="1">Multi-pass membrane protein</topology>
    </subcellularLocation>
</comment>
<feature type="transmembrane region" description="Helical" evidence="8">
    <location>
        <begin position="477"/>
        <end position="496"/>
    </location>
</feature>
<evidence type="ECO:0000256" key="8">
    <source>
        <dbReference type="SAM" id="Phobius"/>
    </source>
</evidence>
<feature type="domain" description="Sodium/calcium exchanger membrane region" evidence="9">
    <location>
        <begin position="394"/>
        <end position="494"/>
    </location>
</feature>
<keyword evidence="6 8" id="KW-1133">Transmembrane helix</keyword>
<accession>A0A7R9A516</accession>
<dbReference type="GO" id="GO:0008273">
    <property type="term" value="F:calcium, potassium:sodium antiporter activity"/>
    <property type="evidence" value="ECO:0007669"/>
    <property type="project" value="TreeGrafter"/>
</dbReference>
<keyword evidence="3" id="KW-0050">Antiport</keyword>
<reference evidence="10" key="1">
    <citation type="submission" date="2020-11" db="EMBL/GenBank/DDBJ databases">
        <authorList>
            <person name="Tran Van P."/>
        </authorList>
    </citation>
    <scope>NUCLEOTIDE SEQUENCE</scope>
</reference>
<dbReference type="AlphaFoldDB" id="A0A7R9A516"/>
<feature type="domain" description="Sodium/calcium exchanger membrane region" evidence="9">
    <location>
        <begin position="286"/>
        <end position="359"/>
    </location>
</feature>
<dbReference type="OrthoDB" id="2127281at2759"/>
<evidence type="ECO:0000256" key="5">
    <source>
        <dbReference type="ARBA" id="ARBA00022692"/>
    </source>
</evidence>
<dbReference type="GO" id="GO:0005886">
    <property type="term" value="C:plasma membrane"/>
    <property type="evidence" value="ECO:0007669"/>
    <property type="project" value="TreeGrafter"/>
</dbReference>
<evidence type="ECO:0000256" key="3">
    <source>
        <dbReference type="ARBA" id="ARBA00022449"/>
    </source>
</evidence>
<dbReference type="Gene3D" id="1.20.1420.30">
    <property type="entry name" value="NCX, central ion-binding region"/>
    <property type="match status" value="4"/>
</dbReference>
<sequence>DDIGTSGVIGSALFNILLVISICGFAVRESVFLHPFPLLRDSIFYLLSVAALFAILYDDRVFWQVLLLCSMRVGVILPTGKYLNQEEDDIGTSGVIGSALFNILLVISICGFAVRESVFLHPFPLLRDSIFYLLSVAALFAILYDDRVFWQVLLLYEALCLLLLYILYIVFMYHNHAIHAIFLRCKPEEEEALVKKEPSENEVFHRFTFGIPDTVLGLTLLAVGVSLPDAFSSLAVVKEGFGDMAVSNAIGSNTFDILLCLGLPWFIQTTMMQYGSSIRVSGDGFTFGIPDTVLGLTLLAVGVSLPDAFSSLAVVKEGFGDMAVSNAIGSNTFDILLCLGLPWFIQTTMMQYGSSIRVSGDVFDIGCMGIVAMKIGSCGTEFARGVVQGVLDAAIGFTFGIPDTVLGLTLLAVGVSLPDAFSSLAVVKEGFGDMAVSNAIGSNTFDILLCLGLPWFIQTTMMQYGSSIRVSGDGLGYTSLLLFLTVIFTVLAILINKWRLDKKLAKRNEYTI</sequence>
<dbReference type="EMBL" id="LR900678">
    <property type="protein sequence ID" value="CAD7246531.1"/>
    <property type="molecule type" value="Genomic_DNA"/>
</dbReference>
<feature type="transmembrane region" description="Helical" evidence="8">
    <location>
        <begin position="95"/>
        <end position="114"/>
    </location>
</feature>
<feature type="transmembrane region" description="Helical" evidence="8">
    <location>
        <begin position="439"/>
        <end position="457"/>
    </location>
</feature>
<feature type="transmembrane region" description="Helical" evidence="8">
    <location>
        <begin position="215"/>
        <end position="237"/>
    </location>
</feature>
<feature type="domain" description="Sodium/calcium exchanger membrane region" evidence="9">
    <location>
        <begin position="87"/>
        <end position="173"/>
    </location>
</feature>
<dbReference type="InterPro" id="IPR004837">
    <property type="entry name" value="NaCa_Exmemb"/>
</dbReference>
<dbReference type="EMBL" id="CAJPEV010001161">
    <property type="protein sequence ID" value="CAG0891095.1"/>
    <property type="molecule type" value="Genomic_DNA"/>
</dbReference>
<feature type="transmembrane region" description="Helical" evidence="8">
    <location>
        <begin position="327"/>
        <end position="345"/>
    </location>
</feature>
<keyword evidence="4" id="KW-0109">Calcium transport</keyword>
<evidence type="ECO:0000256" key="1">
    <source>
        <dbReference type="ARBA" id="ARBA00004141"/>
    </source>
</evidence>
<feature type="transmembrane region" description="Helical" evidence="8">
    <location>
        <begin position="6"/>
        <end position="26"/>
    </location>
</feature>
<dbReference type="InterPro" id="IPR004481">
    <property type="entry name" value="K/Na/Ca-exchanger"/>
</dbReference>
<feature type="transmembrane region" description="Helical" evidence="8">
    <location>
        <begin position="63"/>
        <end position="83"/>
    </location>
</feature>
<keyword evidence="4" id="KW-0106">Calcium</keyword>
<name>A0A7R9A516_9CRUS</name>
<evidence type="ECO:0000256" key="4">
    <source>
        <dbReference type="ARBA" id="ARBA00022568"/>
    </source>
</evidence>
<keyword evidence="4" id="KW-0813">Transport</keyword>
<keyword evidence="5 8" id="KW-0812">Transmembrane</keyword>
<feature type="transmembrane region" description="Helical" evidence="8">
    <location>
        <begin position="38"/>
        <end position="57"/>
    </location>
</feature>
<dbReference type="Pfam" id="PF01699">
    <property type="entry name" value="Na_Ca_ex"/>
    <property type="match status" value="4"/>
</dbReference>
<comment type="similarity">
    <text evidence="2">Belongs to the Ca(2+):cation antiporter (CaCA) (TC 2.A.19) family. SLC24A subfamily.</text>
</comment>
<protein>
    <recommendedName>
        <fullName evidence="9">Sodium/calcium exchanger membrane region domain-containing protein</fullName>
    </recommendedName>
</protein>
<evidence type="ECO:0000256" key="6">
    <source>
        <dbReference type="ARBA" id="ARBA00022989"/>
    </source>
</evidence>
<dbReference type="GO" id="GO:0005262">
    <property type="term" value="F:calcium channel activity"/>
    <property type="evidence" value="ECO:0007669"/>
    <property type="project" value="TreeGrafter"/>
</dbReference>
<feature type="transmembrane region" description="Helical" evidence="8">
    <location>
        <begin position="249"/>
        <end position="267"/>
    </location>
</feature>
<dbReference type="GO" id="GO:0006874">
    <property type="term" value="P:intracellular calcium ion homeostasis"/>
    <property type="evidence" value="ECO:0007669"/>
    <property type="project" value="TreeGrafter"/>
</dbReference>
<gene>
    <name evidence="10" type="ORF">DSTB1V02_LOCUS6379</name>
</gene>
<feature type="non-terminal residue" evidence="10">
    <location>
        <position position="1"/>
    </location>
</feature>
<keyword evidence="11" id="KW-1185">Reference proteome</keyword>
<evidence type="ECO:0000256" key="7">
    <source>
        <dbReference type="ARBA" id="ARBA00023136"/>
    </source>
</evidence>
<dbReference type="InterPro" id="IPR044880">
    <property type="entry name" value="NCX_ion-bd_dom_sf"/>
</dbReference>
<evidence type="ECO:0000256" key="2">
    <source>
        <dbReference type="ARBA" id="ARBA00005364"/>
    </source>
</evidence>
<feature type="transmembrane region" description="Helical" evidence="8">
    <location>
        <begin position="129"/>
        <end position="145"/>
    </location>
</feature>
<organism evidence="10">
    <name type="scientific">Darwinula stevensoni</name>
    <dbReference type="NCBI Taxonomy" id="69355"/>
    <lineage>
        <taxon>Eukaryota</taxon>
        <taxon>Metazoa</taxon>
        <taxon>Ecdysozoa</taxon>
        <taxon>Arthropoda</taxon>
        <taxon>Crustacea</taxon>
        <taxon>Oligostraca</taxon>
        <taxon>Ostracoda</taxon>
        <taxon>Podocopa</taxon>
        <taxon>Podocopida</taxon>
        <taxon>Darwinulocopina</taxon>
        <taxon>Darwinuloidea</taxon>
        <taxon>Darwinulidae</taxon>
        <taxon>Darwinula</taxon>
    </lineage>
</organism>
<proteinExistence type="inferred from homology"/>
<feature type="domain" description="Sodium/calcium exchanger membrane region" evidence="9">
    <location>
        <begin position="208"/>
        <end position="273"/>
    </location>
</feature>
<evidence type="ECO:0000313" key="10">
    <source>
        <dbReference type="EMBL" id="CAD7246531.1"/>
    </source>
</evidence>
<feature type="transmembrane region" description="Helical" evidence="8">
    <location>
        <begin position="152"/>
        <end position="173"/>
    </location>
</feature>
<feature type="transmembrane region" description="Helical" evidence="8">
    <location>
        <begin position="293"/>
        <end position="315"/>
    </location>
</feature>
<dbReference type="PANTHER" id="PTHR10846:SF73">
    <property type="entry name" value="SODIUM_CALCIUM EXCHANGER MEMBRANE REGION DOMAIN-CONTAINING PROTEIN"/>
    <property type="match status" value="1"/>
</dbReference>